<feature type="transmembrane region" description="Helical" evidence="1">
    <location>
        <begin position="181"/>
        <end position="199"/>
    </location>
</feature>
<protein>
    <submittedName>
        <fullName evidence="2">Uncharacterized protein</fullName>
    </submittedName>
</protein>
<evidence type="ECO:0000313" key="2">
    <source>
        <dbReference type="EnsemblMetazoa" id="G23058.1:cds"/>
    </source>
</evidence>
<keyword evidence="3" id="KW-1185">Reference proteome</keyword>
<keyword evidence="1" id="KW-0812">Transmembrane</keyword>
<keyword evidence="1" id="KW-1133">Transmembrane helix</keyword>
<keyword evidence="1" id="KW-0472">Membrane</keyword>
<dbReference type="Proteomes" id="UP000005408">
    <property type="component" value="Unassembled WGS sequence"/>
</dbReference>
<dbReference type="EnsemblMetazoa" id="G23058.1">
    <property type="protein sequence ID" value="G23058.1:cds"/>
    <property type="gene ID" value="G23058"/>
</dbReference>
<feature type="transmembrane region" description="Helical" evidence="1">
    <location>
        <begin position="66"/>
        <end position="90"/>
    </location>
</feature>
<feature type="transmembrane region" description="Helical" evidence="1">
    <location>
        <begin position="356"/>
        <end position="376"/>
    </location>
</feature>
<feature type="transmembrane region" description="Helical" evidence="1">
    <location>
        <begin position="315"/>
        <end position="335"/>
    </location>
</feature>
<feature type="transmembrane region" description="Helical" evidence="1">
    <location>
        <begin position="146"/>
        <end position="169"/>
    </location>
</feature>
<organism evidence="2 3">
    <name type="scientific">Magallana gigas</name>
    <name type="common">Pacific oyster</name>
    <name type="synonym">Crassostrea gigas</name>
    <dbReference type="NCBI Taxonomy" id="29159"/>
    <lineage>
        <taxon>Eukaryota</taxon>
        <taxon>Metazoa</taxon>
        <taxon>Spiralia</taxon>
        <taxon>Lophotrochozoa</taxon>
        <taxon>Mollusca</taxon>
        <taxon>Bivalvia</taxon>
        <taxon>Autobranchia</taxon>
        <taxon>Pteriomorphia</taxon>
        <taxon>Ostreida</taxon>
        <taxon>Ostreoidea</taxon>
        <taxon>Ostreidae</taxon>
        <taxon>Magallana</taxon>
    </lineage>
</organism>
<reference evidence="2" key="1">
    <citation type="submission" date="2022-08" db="UniProtKB">
        <authorList>
            <consortium name="EnsemblMetazoa"/>
        </authorList>
    </citation>
    <scope>IDENTIFICATION</scope>
    <source>
        <strain evidence="2">05x7-T-G4-1.051#20</strain>
    </source>
</reference>
<evidence type="ECO:0000256" key="1">
    <source>
        <dbReference type="SAM" id="Phobius"/>
    </source>
</evidence>
<feature type="transmembrane region" description="Helical" evidence="1">
    <location>
        <begin position="110"/>
        <end position="134"/>
    </location>
</feature>
<sequence>MLLDVALKITQTMHQVRRTIFENPTSRSDSDGKVLPILVYSSAMAAIIIILFLYETTQLYNIAGFFLLPVLGFLMYFTSVVLCIVLSVLVKIKPRCYITEIAKYHSVINVVLALLWILSLGTSIYSIICTIVRVQCAMEDLPARQIHIAIGAYYIIKASFMLIQTILLSKFSKVRLKHTKLIQCFFVIILLTNTTAWIFNISHVQNITSVNSTHCYWNTPLSTKVIVPLHTIMLSIEQEYNILSVCVILSLFLRNTWDTYYSSSGDIQHNARTHWREVWKPSKRLVIFSIMSVLLNLPTLVICEMRNSIPYTSEYATIMLNIFLIFTILYGFHILRQIKQHHLNKEVLFDYFFDNDVVYIVCTSGAIMYAAIGISLGRFSRGIFDIKTIKYTLFLFENYYQTLFILYLKKFRGEFYKRLQFVLVFLLVSNLKTWLIFQFLIYSISYSNGNEVLGPLHPAAKHTLYTLICIYRFQSCIYLYQFYKKERYEQTLPNF</sequence>
<name>A0A8W8KCS2_MAGGI</name>
<proteinExistence type="predicted"/>
<feature type="transmembrane region" description="Helical" evidence="1">
    <location>
        <begin position="285"/>
        <end position="303"/>
    </location>
</feature>
<evidence type="ECO:0000313" key="3">
    <source>
        <dbReference type="Proteomes" id="UP000005408"/>
    </source>
</evidence>
<dbReference type="AlphaFoldDB" id="A0A8W8KCS2"/>
<feature type="transmembrane region" description="Helical" evidence="1">
    <location>
        <begin position="388"/>
        <end position="408"/>
    </location>
</feature>
<feature type="transmembrane region" description="Helical" evidence="1">
    <location>
        <begin position="464"/>
        <end position="483"/>
    </location>
</feature>
<feature type="transmembrane region" description="Helical" evidence="1">
    <location>
        <begin position="420"/>
        <end position="444"/>
    </location>
</feature>
<feature type="transmembrane region" description="Helical" evidence="1">
    <location>
        <begin position="34"/>
        <end position="54"/>
    </location>
</feature>
<feature type="transmembrane region" description="Helical" evidence="1">
    <location>
        <begin position="240"/>
        <end position="257"/>
    </location>
</feature>
<accession>A0A8W8KCS2</accession>